<keyword evidence="9 14" id="KW-1133">Transmembrane helix</keyword>
<dbReference type="EC" id="2.4.1.258" evidence="3 14"/>
<evidence type="ECO:0000256" key="8">
    <source>
        <dbReference type="ARBA" id="ARBA00022824"/>
    </source>
</evidence>
<evidence type="ECO:0000256" key="7">
    <source>
        <dbReference type="ARBA" id="ARBA00022692"/>
    </source>
</evidence>
<evidence type="ECO:0000256" key="6">
    <source>
        <dbReference type="ARBA" id="ARBA00022679"/>
    </source>
</evidence>
<evidence type="ECO:0000256" key="10">
    <source>
        <dbReference type="ARBA" id="ARBA00023136"/>
    </source>
</evidence>
<dbReference type="InterPro" id="IPR007873">
    <property type="entry name" value="Glycosyltransferase_ALG3"/>
</dbReference>
<feature type="transmembrane region" description="Helical" evidence="14">
    <location>
        <begin position="176"/>
        <end position="199"/>
    </location>
</feature>
<accession>A0A2A9NSY2</accession>
<keyword evidence="5 14" id="KW-0328">Glycosyltransferase</keyword>
<gene>
    <name evidence="15" type="ORF">AMATHDRAFT_140211</name>
</gene>
<evidence type="ECO:0000313" key="16">
    <source>
        <dbReference type="Proteomes" id="UP000242287"/>
    </source>
</evidence>
<evidence type="ECO:0000256" key="1">
    <source>
        <dbReference type="ARBA" id="ARBA00004477"/>
    </source>
</evidence>
<evidence type="ECO:0000256" key="4">
    <source>
        <dbReference type="ARBA" id="ARBA00015561"/>
    </source>
</evidence>
<evidence type="ECO:0000256" key="5">
    <source>
        <dbReference type="ARBA" id="ARBA00022676"/>
    </source>
</evidence>
<comment type="similarity">
    <text evidence="13">Belongs to the glycosyltransferase ALG3 family.</text>
</comment>
<dbReference type="EMBL" id="KZ301979">
    <property type="protein sequence ID" value="PFH52454.1"/>
    <property type="molecule type" value="Genomic_DNA"/>
</dbReference>
<evidence type="ECO:0000256" key="14">
    <source>
        <dbReference type="RuleBase" id="RU364047"/>
    </source>
</evidence>
<feature type="transmembrane region" description="Helical" evidence="14">
    <location>
        <begin position="317"/>
        <end position="336"/>
    </location>
</feature>
<evidence type="ECO:0000256" key="12">
    <source>
        <dbReference type="ARBA" id="ARBA00049506"/>
    </source>
</evidence>
<keyword evidence="7 14" id="KW-0812">Transmembrane</keyword>
<organism evidence="15 16">
    <name type="scientific">Amanita thiersii Skay4041</name>
    <dbReference type="NCBI Taxonomy" id="703135"/>
    <lineage>
        <taxon>Eukaryota</taxon>
        <taxon>Fungi</taxon>
        <taxon>Dikarya</taxon>
        <taxon>Basidiomycota</taxon>
        <taxon>Agaricomycotina</taxon>
        <taxon>Agaricomycetes</taxon>
        <taxon>Agaricomycetidae</taxon>
        <taxon>Agaricales</taxon>
        <taxon>Pluteineae</taxon>
        <taxon>Amanitaceae</taxon>
        <taxon>Amanita</taxon>
    </lineage>
</organism>
<comment type="pathway">
    <text evidence="2 14">Protein modification; protein glycosylation.</text>
</comment>
<keyword evidence="10 14" id="KW-0472">Membrane</keyword>
<feature type="transmembrane region" description="Helical" evidence="14">
    <location>
        <begin position="104"/>
        <end position="124"/>
    </location>
</feature>
<evidence type="ECO:0000313" key="15">
    <source>
        <dbReference type="EMBL" id="PFH52454.1"/>
    </source>
</evidence>
<comment type="function">
    <text evidence="11 14">Dol-P-Man:Man(5)GlcNAc(2)-PP-Dol alpha-1,3-mannosyltransferase that operates in the biosynthetic pathway of dolichol-linked oligosaccharides, the glycan precursors employed in protein asparagine (N)-glycosylation. The assembly of dolichol-linked oligosaccharides begins on the cytosolic side of the endoplasmic reticulum membrane and finishes in its lumen. The sequential addition of sugars to dolichol pyrophosphate produces dolichol-linked oligosaccharides containing fourteen sugars, including two GlcNAcs, nine mannoses and three glucoses. Once assembled, the oligosaccharide is transferred from the lipid to nascent proteins by oligosaccharyltransferases. In the lumen of the endoplasmic reticulum, adds the first dolichyl beta-D-mannosyl phosphate derived mannose in an alpha-1,3 linkage to Man(5)GlcNAc(2)-PP-dolichol to produce Man(6)GlcNAc(2)-PP-dolichol.</text>
</comment>
<dbReference type="AlphaFoldDB" id="A0A2A9NSY2"/>
<dbReference type="GO" id="GO:0005789">
    <property type="term" value="C:endoplasmic reticulum membrane"/>
    <property type="evidence" value="ECO:0007669"/>
    <property type="project" value="UniProtKB-SubCell"/>
</dbReference>
<feature type="transmembrane region" description="Helical" evidence="14">
    <location>
        <begin position="145"/>
        <end position="170"/>
    </location>
</feature>
<dbReference type="STRING" id="703135.A0A2A9NSY2"/>
<proteinExistence type="inferred from homology"/>
<evidence type="ECO:0000256" key="13">
    <source>
        <dbReference type="ARBA" id="ARBA00093457"/>
    </source>
</evidence>
<dbReference type="OrthoDB" id="20028at2759"/>
<dbReference type="Pfam" id="PF05208">
    <property type="entry name" value="ALG3"/>
    <property type="match status" value="1"/>
</dbReference>
<keyword evidence="16" id="KW-1185">Reference proteome</keyword>
<dbReference type="PANTHER" id="PTHR12646:SF0">
    <property type="entry name" value="DOL-P-MAN:MAN(5)GLCNAC(2)-PP-DOL ALPHA-1,3-MANNOSYLTRANSFERASE"/>
    <property type="match status" value="1"/>
</dbReference>
<evidence type="ECO:0000256" key="9">
    <source>
        <dbReference type="ARBA" id="ARBA00022989"/>
    </source>
</evidence>
<dbReference type="Proteomes" id="UP000242287">
    <property type="component" value="Unassembled WGS sequence"/>
</dbReference>
<evidence type="ECO:0000256" key="3">
    <source>
        <dbReference type="ARBA" id="ARBA00011964"/>
    </source>
</evidence>
<dbReference type="UniPathway" id="UPA00378"/>
<feature type="transmembrane region" description="Helical" evidence="14">
    <location>
        <begin position="211"/>
        <end position="227"/>
    </location>
</feature>
<keyword evidence="8 14" id="KW-0256">Endoplasmic reticulum</keyword>
<comment type="subcellular location">
    <subcellularLocation>
        <location evidence="1 14">Endoplasmic reticulum membrane</location>
        <topology evidence="1 14">Multi-pass membrane protein</topology>
    </subcellularLocation>
</comment>
<evidence type="ECO:0000256" key="2">
    <source>
        <dbReference type="ARBA" id="ARBA00004922"/>
    </source>
</evidence>
<feature type="transmembrane region" description="Helical" evidence="14">
    <location>
        <begin position="263"/>
        <end position="284"/>
    </location>
</feature>
<feature type="transmembrane region" description="Helical" evidence="14">
    <location>
        <begin position="20"/>
        <end position="42"/>
    </location>
</feature>
<sequence length="413" mass="46965">MSLFSPTILLRRLLTDSKYFWWLSALVIVGDAVLTGLIIKFVPYTEIDWETYMVQLEVYLGGERNYSKITGPTGPLVYPAGHVHIHKLLYNITTFGKNLRSAQYIYGLLYILSLVLSCAIYWKAGTMPNWVVLLLPLSKRLHSIFVLRLFNDCWAVVLVQLAMLLFQSGLDDTAVLIYSAALSVKMSILLYLPGLLLILFKRRGLASTLRYVLTIAGVQAVIAVPFLEENPWAYIRSAFDLGRVFLYKWTVNWRFVSEEVFLGRQWALGLLVGHLCTLVGFGLFRWCQEDGGAFAVVERGLRRPLSPAGISRVTGDYVATVLFTSNLIGMLFARSLHYQFYSWYAQQIPFLLWKTRFPVLIRLLLCFVIEYAWNTYPSTTVSSALLLLANVLLVLGVWSGTRRSKRVVATKQK</sequence>
<feature type="transmembrane region" description="Helical" evidence="14">
    <location>
        <begin position="379"/>
        <end position="398"/>
    </location>
</feature>
<dbReference type="PANTHER" id="PTHR12646">
    <property type="entry name" value="NOT56 - RELATED"/>
    <property type="match status" value="1"/>
</dbReference>
<comment type="catalytic activity">
    <reaction evidence="12 14">
        <text>an alpha-D-Man-(1-&gt;2)-alpha-D-Man-(1-&gt;2)-alpha-D-Man-(1-&gt;3)-[alpha-D-Man-(1-&gt;6)]-beta-D-Man-(1-&gt;4)-beta-D-GlcNAc-(1-&gt;4)-alpha-D-GlcNAc-diphospho-di-trans,poly-cis-dolichol + a di-trans,poly-cis-dolichyl beta-D-mannosyl phosphate = an alpha-D-Man-(1-&gt;2)-alpha-D-Man-(1-&gt;2)-alpha-D-Man-(1-&gt;3)-[alpha-D-Man-(1-&gt;3)-alpha-D-Man-(1-&gt;6)]-beta-D-Man-(1-&gt;4)-beta-D-GlcNAc-(1-&gt;4)-alpha-D-GlcNAc-diphospho-di-trans,poly-cis-dolichol + a di-trans,poly-cis-dolichyl phosphate + H(+)</text>
        <dbReference type="Rhea" id="RHEA:29527"/>
        <dbReference type="Rhea" id="RHEA-COMP:19498"/>
        <dbReference type="Rhea" id="RHEA-COMP:19501"/>
        <dbReference type="Rhea" id="RHEA-COMP:19516"/>
        <dbReference type="Rhea" id="RHEA-COMP:19517"/>
        <dbReference type="ChEBI" id="CHEBI:15378"/>
        <dbReference type="ChEBI" id="CHEBI:57683"/>
        <dbReference type="ChEBI" id="CHEBI:58211"/>
        <dbReference type="ChEBI" id="CHEBI:132515"/>
        <dbReference type="ChEBI" id="CHEBI:132516"/>
        <dbReference type="EC" id="2.4.1.258"/>
    </reaction>
    <physiologicalReaction direction="left-to-right" evidence="12 14">
        <dbReference type="Rhea" id="RHEA:29528"/>
    </physiologicalReaction>
</comment>
<name>A0A2A9NSY2_9AGAR</name>
<evidence type="ECO:0000256" key="11">
    <source>
        <dbReference type="ARBA" id="ARBA00044743"/>
    </source>
</evidence>
<protein>
    <recommendedName>
        <fullName evidence="4 14">Dol-P-Man:Man(5)GlcNAc(2)-PP-Dol alpha-1,3-mannosyltransferase</fullName>
        <ecNumber evidence="3 14">2.4.1.258</ecNumber>
    </recommendedName>
    <alternativeName>
        <fullName evidence="14">Dol-P-Man-dependent alpha(1-3)-mannosyltransferase</fullName>
    </alternativeName>
</protein>
<keyword evidence="6 14" id="KW-0808">Transferase</keyword>
<dbReference type="GO" id="GO:0052925">
    <property type="term" value="F:dol-P-Man:Man(5)GlcNAc(2)-PP-Dol alpha-1,3-mannosyltransferase activity"/>
    <property type="evidence" value="ECO:0007669"/>
    <property type="project" value="UniProtKB-EC"/>
</dbReference>
<reference evidence="15 16" key="1">
    <citation type="submission" date="2014-02" db="EMBL/GenBank/DDBJ databases">
        <title>Transposable element dynamics among asymbiotic and ectomycorrhizal Amanita fungi.</title>
        <authorList>
            <consortium name="DOE Joint Genome Institute"/>
            <person name="Hess J."/>
            <person name="Skrede I."/>
            <person name="Wolfe B."/>
            <person name="LaButti K."/>
            <person name="Ohm R.A."/>
            <person name="Grigoriev I.V."/>
            <person name="Pringle A."/>
        </authorList>
    </citation>
    <scope>NUCLEOTIDE SEQUENCE [LARGE SCALE GENOMIC DNA]</scope>
    <source>
        <strain evidence="15 16">SKay4041</strain>
    </source>
</reference>